<protein>
    <submittedName>
        <fullName evidence="1">Uncharacterized protein</fullName>
    </submittedName>
</protein>
<name>A0ACC2VXI1_9TREE</name>
<accession>A0ACC2VXI1</accession>
<proteinExistence type="predicted"/>
<gene>
    <name evidence="1" type="ORF">QFC20_004731</name>
</gene>
<evidence type="ECO:0000313" key="2">
    <source>
        <dbReference type="Proteomes" id="UP001230649"/>
    </source>
</evidence>
<sequence>MNSTTPAVNPIDALIFSIAGSDAHNMVLLESAQMAMCIWQTMFLIEHDHNVTSVFHTDVACNMLICLWIAITNAFTTSYFYRRAWSFAGRKWWLLIPAVVAIVASLGLGCAVVAYGFMMPQAKVFSDLKLLLEWYEKIGRVAKAWAILSFSMDVLVCISTATKNELKKEQNRPLLRRLYLVTSETMLPPALVALGIFISFELHGVTLMSLDRALCWIMPNVFFLAVLHSLVARQRLATVIFAPNRSTADHPNSTELQKLDDLNLLTGNRDTFNRLHHDRTMSHDSARKSWLPVLSMNAEQALEVDLEGVGSPPKSREFDVRRQSKDDSPPIAGPGEVADETPEIMLGEYQRRWTKHPVNSPYGYPLADR</sequence>
<keyword evidence="2" id="KW-1185">Reference proteome</keyword>
<reference evidence="1" key="1">
    <citation type="submission" date="2023-04" db="EMBL/GenBank/DDBJ databases">
        <title>Draft Genome sequencing of Naganishia species isolated from polar environments using Oxford Nanopore Technology.</title>
        <authorList>
            <person name="Leo P."/>
            <person name="Venkateswaran K."/>
        </authorList>
    </citation>
    <scope>NUCLEOTIDE SEQUENCE</scope>
    <source>
        <strain evidence="1">MNA-CCFEE 5262</strain>
    </source>
</reference>
<evidence type="ECO:0000313" key="1">
    <source>
        <dbReference type="EMBL" id="KAJ9103575.1"/>
    </source>
</evidence>
<comment type="caution">
    <text evidence="1">The sequence shown here is derived from an EMBL/GenBank/DDBJ whole genome shotgun (WGS) entry which is preliminary data.</text>
</comment>
<dbReference type="Proteomes" id="UP001230649">
    <property type="component" value="Unassembled WGS sequence"/>
</dbReference>
<dbReference type="EMBL" id="JASBWS010000058">
    <property type="protein sequence ID" value="KAJ9103575.1"/>
    <property type="molecule type" value="Genomic_DNA"/>
</dbReference>
<organism evidence="1 2">
    <name type="scientific">Naganishia adeliensis</name>
    <dbReference type="NCBI Taxonomy" id="92952"/>
    <lineage>
        <taxon>Eukaryota</taxon>
        <taxon>Fungi</taxon>
        <taxon>Dikarya</taxon>
        <taxon>Basidiomycota</taxon>
        <taxon>Agaricomycotina</taxon>
        <taxon>Tremellomycetes</taxon>
        <taxon>Filobasidiales</taxon>
        <taxon>Filobasidiaceae</taxon>
        <taxon>Naganishia</taxon>
    </lineage>
</organism>